<dbReference type="PATRIC" id="fig|1195236.3.peg.4465"/>
<keyword evidence="3" id="KW-0464">Manganese</keyword>
<sequence>MKVIFIFIDGIGTGNKNRDTNPIYAAHTQVLSNMIDNARFTADASMGVPGLPQSATGQTAIFTGINAPAVLNRHLSGQPTVTLKKLIQDINIFGQLMKMGLTVTNANVYRDEYLANMLEVKDRRNRPSVTSVMGMAENIKFRNVKDFMENNGVYHDITGDILKESGYEVDVISPEEAAQNLYRLSRQFDFTLYEHFITDYAGHKFEMDRATEVVVNLDRFLGKLVDMLDFEQEDVLIITSDHGNLEDISVRTHTMNRVPVIVKGKKAEQVEKEINSLVDIMPFVIELFRRELDGNDKEN</sequence>
<comment type="similarity">
    <text evidence="1">Belongs to the phosphopentomutase family.</text>
</comment>
<accession>S0FNH0</accession>
<evidence type="ECO:0000256" key="3">
    <source>
        <dbReference type="ARBA" id="ARBA00023211"/>
    </source>
</evidence>
<dbReference type="GO" id="GO:0009117">
    <property type="term" value="P:nucleotide metabolic process"/>
    <property type="evidence" value="ECO:0007669"/>
    <property type="project" value="InterPro"/>
</dbReference>
<feature type="domain" description="Metalloenzyme" evidence="5">
    <location>
        <begin position="1"/>
        <end position="289"/>
    </location>
</feature>
<evidence type="ECO:0000259" key="5">
    <source>
        <dbReference type="Pfam" id="PF01676"/>
    </source>
</evidence>
<dbReference type="RefSeq" id="WP_004629059.1">
    <property type="nucleotide sequence ID" value="NZ_AORV01000060.1"/>
</dbReference>
<dbReference type="InterPro" id="IPR017850">
    <property type="entry name" value="Alkaline_phosphatase_core_sf"/>
</dbReference>
<dbReference type="AlphaFoldDB" id="S0FNH0"/>
<dbReference type="GO" id="GO:0005829">
    <property type="term" value="C:cytosol"/>
    <property type="evidence" value="ECO:0007669"/>
    <property type="project" value="TreeGrafter"/>
</dbReference>
<evidence type="ECO:0000313" key="7">
    <source>
        <dbReference type="Proteomes" id="UP000014155"/>
    </source>
</evidence>
<name>S0FNH0_RUMCE</name>
<evidence type="ECO:0000313" key="6">
    <source>
        <dbReference type="EMBL" id="EMS70028.1"/>
    </source>
</evidence>
<dbReference type="PANTHER" id="PTHR21110">
    <property type="entry name" value="PHOSPHOPENTOMUTASE"/>
    <property type="match status" value="1"/>
</dbReference>
<protein>
    <submittedName>
        <fullName evidence="6">Phosphopentomutase</fullName>
    </submittedName>
</protein>
<keyword evidence="7" id="KW-1185">Reference proteome</keyword>
<keyword evidence="2" id="KW-0479">Metal-binding</keyword>
<evidence type="ECO:0000256" key="2">
    <source>
        <dbReference type="ARBA" id="ARBA00022723"/>
    </source>
</evidence>
<evidence type="ECO:0000256" key="1">
    <source>
        <dbReference type="ARBA" id="ARBA00010373"/>
    </source>
</evidence>
<dbReference type="Proteomes" id="UP000014155">
    <property type="component" value="Unassembled WGS sequence"/>
</dbReference>
<dbReference type="STRING" id="1195236.CTER_4287"/>
<gene>
    <name evidence="6" type="ORF">CTER_4287</name>
</gene>
<dbReference type="GO" id="GO:0000287">
    <property type="term" value="F:magnesium ion binding"/>
    <property type="evidence" value="ECO:0007669"/>
    <property type="project" value="InterPro"/>
</dbReference>
<proteinExistence type="inferred from homology"/>
<dbReference type="GO" id="GO:0043094">
    <property type="term" value="P:metabolic compound salvage"/>
    <property type="evidence" value="ECO:0007669"/>
    <property type="project" value="InterPro"/>
</dbReference>
<reference evidence="6 7" key="1">
    <citation type="journal article" date="2013" name="Genome Announc.">
        <title>Draft Genome Sequence of the Cellulolytic, Mesophilic, Anaerobic Bacterium Clostridium termitidis Strain CT1112 (DSM 5398).</title>
        <authorList>
            <person name="Lal S."/>
            <person name="Ramachandran U."/>
            <person name="Zhang X."/>
            <person name="Munir R."/>
            <person name="Sparling R."/>
            <person name="Levin D.B."/>
        </authorList>
    </citation>
    <scope>NUCLEOTIDE SEQUENCE [LARGE SCALE GENOMIC DNA]</scope>
    <source>
        <strain evidence="6 7">CT1112</strain>
    </source>
</reference>
<dbReference type="Gene3D" id="3.40.720.10">
    <property type="entry name" value="Alkaline Phosphatase, subunit A"/>
    <property type="match status" value="2"/>
</dbReference>
<comment type="caution">
    <text evidence="6">The sequence shown here is derived from an EMBL/GenBank/DDBJ whole genome shotgun (WGS) entry which is preliminary data.</text>
</comment>
<keyword evidence="4" id="KW-0413">Isomerase</keyword>
<dbReference type="Pfam" id="PF01676">
    <property type="entry name" value="Metalloenzyme"/>
    <property type="match status" value="1"/>
</dbReference>
<dbReference type="InterPro" id="IPR010045">
    <property type="entry name" value="DeoB"/>
</dbReference>
<organism evidence="6 7">
    <name type="scientific">Ruminiclostridium cellobioparum subsp. termitidis CT1112</name>
    <dbReference type="NCBI Taxonomy" id="1195236"/>
    <lineage>
        <taxon>Bacteria</taxon>
        <taxon>Bacillati</taxon>
        <taxon>Bacillota</taxon>
        <taxon>Clostridia</taxon>
        <taxon>Eubacteriales</taxon>
        <taxon>Oscillospiraceae</taxon>
        <taxon>Ruminiclostridium</taxon>
    </lineage>
</organism>
<dbReference type="SUPFAM" id="SSF53649">
    <property type="entry name" value="Alkaline phosphatase-like"/>
    <property type="match status" value="1"/>
</dbReference>
<dbReference type="eggNOG" id="COG0696">
    <property type="taxonomic scope" value="Bacteria"/>
</dbReference>
<dbReference type="GO" id="GO:0008973">
    <property type="term" value="F:phosphopentomutase activity"/>
    <property type="evidence" value="ECO:0007669"/>
    <property type="project" value="InterPro"/>
</dbReference>
<dbReference type="InterPro" id="IPR006124">
    <property type="entry name" value="Metalloenzyme"/>
</dbReference>
<dbReference type="PANTHER" id="PTHR21110:SF0">
    <property type="entry name" value="PHOSPHOPENTOMUTASE"/>
    <property type="match status" value="1"/>
</dbReference>
<dbReference type="EMBL" id="AORV01000060">
    <property type="protein sequence ID" value="EMS70028.1"/>
    <property type="molecule type" value="Genomic_DNA"/>
</dbReference>
<evidence type="ECO:0000256" key="4">
    <source>
        <dbReference type="ARBA" id="ARBA00023235"/>
    </source>
</evidence>